<dbReference type="EMBL" id="ABEU02000003">
    <property type="status" value="NOT_ANNOTATED_CDS"/>
    <property type="molecule type" value="Genomic_DNA"/>
</dbReference>
<dbReference type="OMA" id="RHAPSMY"/>
<dbReference type="GO" id="GO:0004806">
    <property type="term" value="F:triacylglycerol lipase activity"/>
    <property type="evidence" value="ECO:0007669"/>
    <property type="project" value="InterPro"/>
</dbReference>
<dbReference type="Proteomes" id="UP000006727">
    <property type="component" value="Chromosome 3"/>
</dbReference>
<proteinExistence type="predicted"/>
<accession>A0A7I4DF16</accession>
<dbReference type="InterPro" id="IPR002921">
    <property type="entry name" value="Fungal_lipase-type"/>
</dbReference>
<dbReference type="CDD" id="cd00519">
    <property type="entry name" value="Lipase_3"/>
    <property type="match status" value="1"/>
</dbReference>
<dbReference type="PANTHER" id="PTHR46086:SF3">
    <property type="entry name" value="TRIACYLGLYCEROL LIPASE OBL1"/>
    <property type="match status" value="1"/>
</dbReference>
<dbReference type="PANTHER" id="PTHR46086">
    <property type="entry name" value="ALPHA/BETA-HYDROLASES SUPERFAMILY PROTEIN"/>
    <property type="match status" value="1"/>
</dbReference>
<feature type="compositionally biased region" description="Polar residues" evidence="1">
    <location>
        <begin position="15"/>
        <end position="24"/>
    </location>
</feature>
<name>A0A7I4DF16_PHYPA</name>
<dbReference type="EnsemblPlants" id="Pp3c3_4490V3.2">
    <property type="protein sequence ID" value="Pp3c3_4490V3.2"/>
    <property type="gene ID" value="Pp3c3_4490"/>
</dbReference>
<reference evidence="3" key="3">
    <citation type="submission" date="2020-12" db="UniProtKB">
        <authorList>
            <consortium name="EnsemblPlants"/>
        </authorList>
    </citation>
    <scope>IDENTIFICATION</scope>
</reference>
<evidence type="ECO:0000256" key="1">
    <source>
        <dbReference type="SAM" id="MobiDB-lite"/>
    </source>
</evidence>
<protein>
    <recommendedName>
        <fullName evidence="2">Fungal lipase-type domain-containing protein</fullName>
    </recommendedName>
</protein>
<evidence type="ECO:0000313" key="4">
    <source>
        <dbReference type="Proteomes" id="UP000006727"/>
    </source>
</evidence>
<dbReference type="Pfam" id="PF01764">
    <property type="entry name" value="Lipase_3"/>
    <property type="match status" value="1"/>
</dbReference>
<keyword evidence="4" id="KW-1185">Reference proteome</keyword>
<feature type="region of interest" description="Disordered" evidence="1">
    <location>
        <begin position="1"/>
        <end position="24"/>
    </location>
</feature>
<dbReference type="InterPro" id="IPR044819">
    <property type="entry name" value="OBL-like"/>
</dbReference>
<reference evidence="3 4" key="1">
    <citation type="journal article" date="2008" name="Science">
        <title>The Physcomitrella genome reveals evolutionary insights into the conquest of land by plants.</title>
        <authorList>
            <person name="Rensing S."/>
            <person name="Lang D."/>
            <person name="Zimmer A."/>
            <person name="Terry A."/>
            <person name="Salamov A."/>
            <person name="Shapiro H."/>
            <person name="Nishiyama T."/>
            <person name="Perroud P.-F."/>
            <person name="Lindquist E."/>
            <person name="Kamisugi Y."/>
            <person name="Tanahashi T."/>
            <person name="Sakakibara K."/>
            <person name="Fujita T."/>
            <person name="Oishi K."/>
            <person name="Shin-I T."/>
            <person name="Kuroki Y."/>
            <person name="Toyoda A."/>
            <person name="Suzuki Y."/>
            <person name="Hashimoto A."/>
            <person name="Yamaguchi K."/>
            <person name="Sugano A."/>
            <person name="Kohara Y."/>
            <person name="Fujiyama A."/>
            <person name="Anterola A."/>
            <person name="Aoki S."/>
            <person name="Ashton N."/>
            <person name="Barbazuk W.B."/>
            <person name="Barker E."/>
            <person name="Bennetzen J."/>
            <person name="Bezanilla M."/>
            <person name="Blankenship R."/>
            <person name="Cho S.H."/>
            <person name="Dutcher S."/>
            <person name="Estelle M."/>
            <person name="Fawcett J.A."/>
            <person name="Gundlach H."/>
            <person name="Hanada K."/>
            <person name="Heyl A."/>
            <person name="Hicks K.A."/>
            <person name="Hugh J."/>
            <person name="Lohr M."/>
            <person name="Mayer K."/>
            <person name="Melkozernov A."/>
            <person name="Murata T."/>
            <person name="Nelson D."/>
            <person name="Pils B."/>
            <person name="Prigge M."/>
            <person name="Reiss B."/>
            <person name="Renner T."/>
            <person name="Rombauts S."/>
            <person name="Rushton P."/>
            <person name="Sanderfoot A."/>
            <person name="Schween G."/>
            <person name="Shiu S.-H."/>
            <person name="Stueber K."/>
            <person name="Theodoulou F.L."/>
            <person name="Tu H."/>
            <person name="Van de Peer Y."/>
            <person name="Verrier P.J."/>
            <person name="Waters E."/>
            <person name="Wood A."/>
            <person name="Yang L."/>
            <person name="Cove D."/>
            <person name="Cuming A."/>
            <person name="Hasebe M."/>
            <person name="Lucas S."/>
            <person name="Mishler D.B."/>
            <person name="Reski R."/>
            <person name="Grigoriev I."/>
            <person name="Quatrano R.S."/>
            <person name="Boore J.L."/>
        </authorList>
    </citation>
    <scope>NUCLEOTIDE SEQUENCE [LARGE SCALE GENOMIC DNA]</scope>
    <source>
        <strain evidence="3 4">cv. Gransden 2004</strain>
    </source>
</reference>
<dbReference type="SUPFAM" id="SSF53474">
    <property type="entry name" value="alpha/beta-Hydrolases"/>
    <property type="match status" value="1"/>
</dbReference>
<reference evidence="3 4" key="2">
    <citation type="journal article" date="2018" name="Plant J.">
        <title>The Physcomitrella patens chromosome-scale assembly reveals moss genome structure and evolution.</title>
        <authorList>
            <person name="Lang D."/>
            <person name="Ullrich K.K."/>
            <person name="Murat F."/>
            <person name="Fuchs J."/>
            <person name="Jenkins J."/>
            <person name="Haas F.B."/>
            <person name="Piednoel M."/>
            <person name="Gundlach H."/>
            <person name="Van Bel M."/>
            <person name="Meyberg R."/>
            <person name="Vives C."/>
            <person name="Morata J."/>
            <person name="Symeonidi A."/>
            <person name="Hiss M."/>
            <person name="Muchero W."/>
            <person name="Kamisugi Y."/>
            <person name="Saleh O."/>
            <person name="Blanc G."/>
            <person name="Decker E.L."/>
            <person name="van Gessel N."/>
            <person name="Grimwood J."/>
            <person name="Hayes R.D."/>
            <person name="Graham S.W."/>
            <person name="Gunter L.E."/>
            <person name="McDaniel S.F."/>
            <person name="Hoernstein S.N.W."/>
            <person name="Larsson A."/>
            <person name="Li F.W."/>
            <person name="Perroud P.F."/>
            <person name="Phillips J."/>
            <person name="Ranjan P."/>
            <person name="Rokshar D.S."/>
            <person name="Rothfels C.J."/>
            <person name="Schneider L."/>
            <person name="Shu S."/>
            <person name="Stevenson D.W."/>
            <person name="Thummler F."/>
            <person name="Tillich M."/>
            <person name="Villarreal Aguilar J.C."/>
            <person name="Widiez T."/>
            <person name="Wong G.K."/>
            <person name="Wymore A."/>
            <person name="Zhang Y."/>
            <person name="Zimmer A.D."/>
            <person name="Quatrano R.S."/>
            <person name="Mayer K.F.X."/>
            <person name="Goodstein D."/>
            <person name="Casacuberta J.M."/>
            <person name="Vandepoele K."/>
            <person name="Reski R."/>
            <person name="Cuming A.C."/>
            <person name="Tuskan G.A."/>
            <person name="Maumus F."/>
            <person name="Salse J."/>
            <person name="Schmutz J."/>
            <person name="Rensing S.A."/>
        </authorList>
    </citation>
    <scope>NUCLEOTIDE SEQUENCE [LARGE SCALE GENOMIC DNA]</scope>
    <source>
        <strain evidence="3 4">cv. Gransden 2004</strain>
    </source>
</reference>
<dbReference type="InParanoid" id="A0A7I4DF16"/>
<dbReference type="FunCoup" id="A0A7I4DF16">
    <property type="interactions" value="31"/>
</dbReference>
<dbReference type="Gene3D" id="3.40.50.1820">
    <property type="entry name" value="alpha/beta hydrolase"/>
    <property type="match status" value="1"/>
</dbReference>
<evidence type="ECO:0000259" key="2">
    <source>
        <dbReference type="Pfam" id="PF01764"/>
    </source>
</evidence>
<sequence length="585" mass="65712">MNEALIPPTRPLGSKSASSDYNKVSSPGRNILKLLRRVRRRRLCTQMAPIVEVCPTFSWQQITSWIVVQALQSCYRPLNWLGFIIEWTINFFYLNGGLFRMLIKLLTFQWGRIILPDPTADNFLSCVGALDPRCDLYVDTSRPDKASSTRADALVFPDENVSSRSTADVCVMAAKLAYENPAVVKRVVKDIWMMNFVKFYECWNEHQQMVNTQAFIFTDKPKDANAVVVAFRGTEAFNAYDWSTDLDFAWVKLDRLGGVHLGFLEALGLVSRKHRGTIEKLNTNANASSNETKSHEQAEANANGHIFTPHRKTREEIENAPATSGLAQDIIDDPAKELAYDAITKQVGLILKDNPRAKLFITGHSLGGALASLYATMLHYTGQTEIASKIGAVYTFGQPLVGDQDFVNYANSKLKGKFFRVVYCNDVVPRVPFDDIVMAYKHIGDCNYFNSVYDGVTVQEEPNRNFFGIAKIITMHLNAVWEIVQGLFLITLQYGKQFSESTMCLLFRMLGLAFPGVAAHNPCNYVNAVRLGPFPLRERILGDIADISEEIAMMNDNMKDILYCISQVFFGKSVRPLGSKQLFSS</sequence>
<dbReference type="InterPro" id="IPR029058">
    <property type="entry name" value="AB_hydrolase_fold"/>
</dbReference>
<dbReference type="AlphaFoldDB" id="A0A7I4DF16"/>
<gene>
    <name evidence="3" type="primary">LOC112279758</name>
</gene>
<dbReference type="GO" id="GO:0006629">
    <property type="term" value="P:lipid metabolic process"/>
    <property type="evidence" value="ECO:0007669"/>
    <property type="project" value="InterPro"/>
</dbReference>
<feature type="domain" description="Fungal lipase-type" evidence="2">
    <location>
        <begin position="336"/>
        <end position="434"/>
    </location>
</feature>
<dbReference type="Gramene" id="Pp3c3_4490V3.2">
    <property type="protein sequence ID" value="Pp3c3_4490V3.2"/>
    <property type="gene ID" value="Pp3c3_4490"/>
</dbReference>
<evidence type="ECO:0000313" key="3">
    <source>
        <dbReference type="EnsemblPlants" id="Pp3c3_4490V3.2"/>
    </source>
</evidence>
<organism evidence="3 4">
    <name type="scientific">Physcomitrium patens</name>
    <name type="common">Spreading-leaved earth moss</name>
    <name type="synonym">Physcomitrella patens</name>
    <dbReference type="NCBI Taxonomy" id="3218"/>
    <lineage>
        <taxon>Eukaryota</taxon>
        <taxon>Viridiplantae</taxon>
        <taxon>Streptophyta</taxon>
        <taxon>Embryophyta</taxon>
        <taxon>Bryophyta</taxon>
        <taxon>Bryophytina</taxon>
        <taxon>Bryopsida</taxon>
        <taxon>Funariidae</taxon>
        <taxon>Funariales</taxon>
        <taxon>Funariaceae</taxon>
        <taxon>Physcomitrium</taxon>
    </lineage>
</organism>